<dbReference type="STRING" id="7897.ENSLACP00000015266"/>
<organism evidence="5 6">
    <name type="scientific">Latimeria chalumnae</name>
    <name type="common">Coelacanth</name>
    <dbReference type="NCBI Taxonomy" id="7897"/>
    <lineage>
        <taxon>Eukaryota</taxon>
        <taxon>Metazoa</taxon>
        <taxon>Chordata</taxon>
        <taxon>Craniata</taxon>
        <taxon>Vertebrata</taxon>
        <taxon>Euteleostomi</taxon>
        <taxon>Coelacanthiformes</taxon>
        <taxon>Coelacanthidae</taxon>
        <taxon>Latimeria</taxon>
    </lineage>
</organism>
<evidence type="ECO:0000256" key="2">
    <source>
        <dbReference type="ARBA" id="ARBA00022679"/>
    </source>
</evidence>
<dbReference type="InterPro" id="IPR029063">
    <property type="entry name" value="SAM-dependent_MTases_sf"/>
</dbReference>
<sequence>MSEKDGSEFTVKEFRFKHKGEKKDERSELVVLIPEVLDPQYGMYIWPCAIVLAQYVWFYRWHLTGKTVLEIGAGVGLPGIVAAKCGAKVILSDRAVQPHCLENCRRSCRLNNLTEIPVIGITWGQISPELLLLPPVDIIFGSDVFYEPEDFEDVVMSVYFFLQKNSNTQFWTTYQERSTDWSLEALLYKWGLKCIHIPLESFDANEDNLEVSALLGGHTIYMMVITNQRPLQE</sequence>
<keyword evidence="3" id="KW-0949">S-adenosyl-L-methionine</keyword>
<dbReference type="RefSeq" id="XP_005993263.2">
    <property type="nucleotide sequence ID" value="XM_005993201.3"/>
</dbReference>
<dbReference type="Ensembl" id="ENSLACT00000015372.2">
    <property type="protein sequence ID" value="ENSLACP00000015266.2"/>
    <property type="gene ID" value="ENSLACG00000013438.2"/>
</dbReference>
<proteinExistence type="inferred from homology"/>
<dbReference type="GO" id="GO:0005737">
    <property type="term" value="C:cytoplasm"/>
    <property type="evidence" value="ECO:0007669"/>
    <property type="project" value="TreeGrafter"/>
</dbReference>
<comment type="similarity">
    <text evidence="4">Belongs to the methyltransferase superfamily. METTL23 family.</text>
</comment>
<dbReference type="FunCoup" id="H3B045">
    <property type="interactions" value="2028"/>
</dbReference>
<dbReference type="SUPFAM" id="SSF53335">
    <property type="entry name" value="S-adenosyl-L-methionine-dependent methyltransferases"/>
    <property type="match status" value="1"/>
</dbReference>
<dbReference type="GO" id="GO:0032259">
    <property type="term" value="P:methylation"/>
    <property type="evidence" value="ECO:0007669"/>
    <property type="project" value="UniProtKB-KW"/>
</dbReference>
<dbReference type="CDD" id="cd02440">
    <property type="entry name" value="AdoMet_MTases"/>
    <property type="match status" value="1"/>
</dbReference>
<dbReference type="Pfam" id="PF10294">
    <property type="entry name" value="Methyltransf_16"/>
    <property type="match status" value="1"/>
</dbReference>
<dbReference type="HOGENOM" id="CLU_082022_1_0_1"/>
<dbReference type="eggNOG" id="KOG2793">
    <property type="taxonomic scope" value="Eukaryota"/>
</dbReference>
<dbReference type="PANTHER" id="PTHR14614:SF164">
    <property type="entry name" value="HISTONE-ARGININE METHYLTRANSFERASE METTL23"/>
    <property type="match status" value="1"/>
</dbReference>
<dbReference type="InParanoid" id="H3B045"/>
<protein>
    <submittedName>
        <fullName evidence="5">Methyltransferase 23, arginine</fullName>
    </submittedName>
</protein>
<dbReference type="EMBL" id="AFYH01045887">
    <property type="status" value="NOT_ANNOTATED_CDS"/>
    <property type="molecule type" value="Genomic_DNA"/>
</dbReference>
<dbReference type="AlphaFoldDB" id="H3B045"/>
<reference evidence="5" key="2">
    <citation type="submission" date="2025-08" db="UniProtKB">
        <authorList>
            <consortium name="Ensembl"/>
        </authorList>
    </citation>
    <scope>IDENTIFICATION</scope>
</reference>
<keyword evidence="6" id="KW-1185">Reference proteome</keyword>
<reference evidence="5" key="3">
    <citation type="submission" date="2025-09" db="UniProtKB">
        <authorList>
            <consortium name="Ensembl"/>
        </authorList>
    </citation>
    <scope>IDENTIFICATION</scope>
</reference>
<dbReference type="PANTHER" id="PTHR14614">
    <property type="entry name" value="HEPATOCELLULAR CARCINOMA-ASSOCIATED ANTIGEN"/>
    <property type="match status" value="1"/>
</dbReference>
<evidence type="ECO:0000313" key="6">
    <source>
        <dbReference type="Proteomes" id="UP000008672"/>
    </source>
</evidence>
<reference evidence="6" key="1">
    <citation type="submission" date="2011-08" db="EMBL/GenBank/DDBJ databases">
        <title>The draft genome of Latimeria chalumnae.</title>
        <authorList>
            <person name="Di Palma F."/>
            <person name="Alfoldi J."/>
            <person name="Johnson J."/>
            <person name="Berlin A."/>
            <person name="Gnerre S."/>
            <person name="Jaffe D."/>
            <person name="MacCallum I."/>
            <person name="Young S."/>
            <person name="Walker B.J."/>
            <person name="Lander E."/>
            <person name="Lindblad-Toh K."/>
        </authorList>
    </citation>
    <scope>NUCLEOTIDE SEQUENCE [LARGE SCALE GENOMIC DNA]</scope>
    <source>
        <strain evidence="6">Wild caught</strain>
    </source>
</reference>
<dbReference type="GeneTree" id="ENSGT00510000048008"/>
<dbReference type="OMA" id="VIGITWG"/>
<dbReference type="InterPro" id="IPR019410">
    <property type="entry name" value="Methyltransf_16"/>
</dbReference>
<evidence type="ECO:0000313" key="5">
    <source>
        <dbReference type="Ensembl" id="ENSLACP00000015266.2"/>
    </source>
</evidence>
<dbReference type="Proteomes" id="UP000008672">
    <property type="component" value="Unassembled WGS sequence"/>
</dbReference>
<evidence type="ECO:0000256" key="1">
    <source>
        <dbReference type="ARBA" id="ARBA00022603"/>
    </source>
</evidence>
<dbReference type="CTD" id="124512"/>
<gene>
    <name evidence="5" type="primary">METTL23</name>
</gene>
<accession>H3B045</accession>
<name>H3B045_LATCH</name>
<evidence type="ECO:0000256" key="3">
    <source>
        <dbReference type="ARBA" id="ARBA00022691"/>
    </source>
</evidence>
<dbReference type="Bgee" id="ENSLACG00000013438">
    <property type="expression patterns" value="Expressed in muscle tissue"/>
</dbReference>
<dbReference type="GeneID" id="102346802"/>
<keyword evidence="2" id="KW-0808">Transferase</keyword>
<dbReference type="Gene3D" id="3.40.50.150">
    <property type="entry name" value="Vaccinia Virus protein VP39"/>
    <property type="match status" value="1"/>
</dbReference>
<keyword evidence="1" id="KW-0489">Methyltransferase</keyword>
<dbReference type="GO" id="GO:0005634">
    <property type="term" value="C:nucleus"/>
    <property type="evidence" value="ECO:0007669"/>
    <property type="project" value="TreeGrafter"/>
</dbReference>
<dbReference type="GO" id="GO:0008168">
    <property type="term" value="F:methyltransferase activity"/>
    <property type="evidence" value="ECO:0007669"/>
    <property type="project" value="UniProtKB-KW"/>
</dbReference>
<evidence type="ECO:0000256" key="4">
    <source>
        <dbReference type="ARBA" id="ARBA00043988"/>
    </source>
</evidence>
<dbReference type="OrthoDB" id="407325at2759"/>